<dbReference type="Pfam" id="PF14436">
    <property type="entry name" value="EndoU_bacteria"/>
    <property type="match status" value="1"/>
</dbReference>
<dbReference type="GO" id="GO:0004519">
    <property type="term" value="F:endonuclease activity"/>
    <property type="evidence" value="ECO:0007669"/>
    <property type="project" value="UniProtKB-KW"/>
</dbReference>
<organism evidence="3 4">
    <name type="scientific">Oxynema aestuarii AP17</name>
    <dbReference type="NCBI Taxonomy" id="2064643"/>
    <lineage>
        <taxon>Bacteria</taxon>
        <taxon>Bacillati</taxon>
        <taxon>Cyanobacteriota</taxon>
        <taxon>Cyanophyceae</taxon>
        <taxon>Oscillatoriophycideae</taxon>
        <taxon>Oscillatoriales</taxon>
        <taxon>Oscillatoriaceae</taxon>
        <taxon>Oxynema</taxon>
        <taxon>Oxynema aestuarii</taxon>
    </lineage>
</organism>
<keyword evidence="3" id="KW-0255">Endonuclease</keyword>
<dbReference type="SUPFAM" id="SSF142877">
    <property type="entry name" value="EndoU-like"/>
    <property type="match status" value="1"/>
</dbReference>
<keyword evidence="3" id="KW-0540">Nuclease</keyword>
<keyword evidence="1" id="KW-0378">Hydrolase</keyword>
<reference evidence="3 4" key="1">
    <citation type="submission" date="2020-04" db="EMBL/GenBank/DDBJ databases">
        <authorList>
            <person name="Basu S."/>
            <person name="Maruthanayagam V."/>
            <person name="Chakraborty S."/>
            <person name="Pramanik A."/>
            <person name="Mukherjee J."/>
            <person name="Brink B."/>
        </authorList>
    </citation>
    <scope>NUCLEOTIDE SEQUENCE [LARGE SCALE GENOMIC DNA]</scope>
    <source>
        <strain evidence="3 4">AP17</strain>
    </source>
</reference>
<dbReference type="InterPro" id="IPR037227">
    <property type="entry name" value="EndoU-like"/>
</dbReference>
<dbReference type="InterPro" id="IPR029501">
    <property type="entry name" value="EndoU_bac"/>
</dbReference>
<proteinExistence type="predicted"/>
<dbReference type="RefSeq" id="WP_168568567.1">
    <property type="nucleotide sequence ID" value="NZ_CP051167.1"/>
</dbReference>
<gene>
    <name evidence="3" type="ORF">HCG48_07340</name>
</gene>
<feature type="domain" description="Bacterial EndoU nuclease" evidence="2">
    <location>
        <begin position="130"/>
        <end position="261"/>
    </location>
</feature>
<protein>
    <submittedName>
        <fullName evidence="3">Endonuclease</fullName>
    </submittedName>
</protein>
<evidence type="ECO:0000313" key="3">
    <source>
        <dbReference type="EMBL" id="QIZ70412.1"/>
    </source>
</evidence>
<name>A0A6H1TUZ2_9CYAN</name>
<keyword evidence="4" id="KW-1185">Reference proteome</keyword>
<evidence type="ECO:0000256" key="1">
    <source>
        <dbReference type="ARBA" id="ARBA00022801"/>
    </source>
</evidence>
<accession>A0A6H1TUZ2</accession>
<evidence type="ECO:0000313" key="4">
    <source>
        <dbReference type="Proteomes" id="UP000500857"/>
    </source>
</evidence>
<sequence>MNPSIARFIASSALFFVVVFTACSSFAGTRGDRLAPFFDRQTNPVEVSFPRERPVDITPVPPVLNAFDRAVLDTCGPLGSRVSREQFQYLMRQHPQVLARVKDAVGGALRGDRGSNTQFLEDLTDIWFDRHGFEHIFCGEIEGNNRIGGLHFVGRYWELQDLAIAGRLPNNARREEVVPGAIYTLGVLVRLGDREIADDLKGYPYLTNAEEMLVEVTRAFKRQGSAEGACLLSVRDRETGTSYPAVFVKSRNAIVTFYPDATPRGRSCRR</sequence>
<dbReference type="Proteomes" id="UP000500857">
    <property type="component" value="Chromosome"/>
</dbReference>
<dbReference type="PROSITE" id="PS51257">
    <property type="entry name" value="PROKAR_LIPOPROTEIN"/>
    <property type="match status" value="1"/>
</dbReference>
<dbReference type="AlphaFoldDB" id="A0A6H1TUZ2"/>
<dbReference type="GO" id="GO:0004540">
    <property type="term" value="F:RNA nuclease activity"/>
    <property type="evidence" value="ECO:0007669"/>
    <property type="project" value="UniProtKB-ARBA"/>
</dbReference>
<dbReference type="GO" id="GO:0016787">
    <property type="term" value="F:hydrolase activity"/>
    <property type="evidence" value="ECO:0007669"/>
    <property type="project" value="UniProtKB-KW"/>
</dbReference>
<dbReference type="EMBL" id="CP051167">
    <property type="protein sequence ID" value="QIZ70412.1"/>
    <property type="molecule type" value="Genomic_DNA"/>
</dbReference>
<dbReference type="KEGG" id="oxy:HCG48_07340"/>
<evidence type="ECO:0000259" key="2">
    <source>
        <dbReference type="Pfam" id="PF14436"/>
    </source>
</evidence>